<evidence type="ECO:0000256" key="6">
    <source>
        <dbReference type="ARBA" id="ARBA00022692"/>
    </source>
</evidence>
<evidence type="ECO:0000256" key="10">
    <source>
        <dbReference type="ARBA" id="ARBA00023004"/>
    </source>
</evidence>
<dbReference type="InterPro" id="IPR052168">
    <property type="entry name" value="Cytochrome_b561_oxidase"/>
</dbReference>
<keyword evidence="3" id="KW-0813">Transport</keyword>
<evidence type="ECO:0000256" key="8">
    <source>
        <dbReference type="ARBA" id="ARBA00022982"/>
    </source>
</evidence>
<feature type="domain" description="Cytochrome b561 bacterial/Ni-hydrogenase" evidence="14">
    <location>
        <begin position="6"/>
        <end position="157"/>
    </location>
</feature>
<feature type="transmembrane region" description="Helical" evidence="13">
    <location>
        <begin position="51"/>
        <end position="70"/>
    </location>
</feature>
<keyword evidence="6 13" id="KW-0812">Transmembrane</keyword>
<evidence type="ECO:0000313" key="15">
    <source>
        <dbReference type="EMBL" id="WGV16194.1"/>
    </source>
</evidence>
<evidence type="ECO:0000256" key="4">
    <source>
        <dbReference type="ARBA" id="ARBA00022475"/>
    </source>
</evidence>
<sequence length="161" mass="17311">MAPRGYSRAQIALHWAMAGLIAVNLIFEDWIKAGWESIEDGFGPVYDAGALAHIGIGVAVLVLVVLRLALRIGRGVPDLPAGMKAQERLAAHLGHAALYALMIGVPVMGLLAWFLASDDLAELHELGKPAFILLIAVHAGAAVWHQLVRKDGLMDRMRRPG</sequence>
<dbReference type="SUPFAM" id="SSF81342">
    <property type="entry name" value="Transmembrane di-heme cytochromes"/>
    <property type="match status" value="1"/>
</dbReference>
<evidence type="ECO:0000256" key="1">
    <source>
        <dbReference type="ARBA" id="ARBA00001970"/>
    </source>
</evidence>
<organism evidence="15 16">
    <name type="scientific">Fuscovulum ytuae</name>
    <dbReference type="NCBI Taxonomy" id="3042299"/>
    <lineage>
        <taxon>Bacteria</taxon>
        <taxon>Pseudomonadati</taxon>
        <taxon>Pseudomonadota</taxon>
        <taxon>Alphaproteobacteria</taxon>
        <taxon>Rhodobacterales</taxon>
        <taxon>Paracoccaceae</taxon>
        <taxon>Fuscovulum</taxon>
    </lineage>
</organism>
<dbReference type="EMBL" id="CP124535">
    <property type="protein sequence ID" value="WGV16194.1"/>
    <property type="molecule type" value="Genomic_DNA"/>
</dbReference>
<dbReference type="InterPro" id="IPR011577">
    <property type="entry name" value="Cyt_b561_bac/Ni-Hgenase"/>
</dbReference>
<evidence type="ECO:0000256" key="11">
    <source>
        <dbReference type="ARBA" id="ARBA00023136"/>
    </source>
</evidence>
<reference evidence="15 16" key="1">
    <citation type="submission" date="2023-04" db="EMBL/GenBank/DDBJ databases">
        <title>YMD61, complete Genome.</title>
        <authorList>
            <person name="Zhang J."/>
        </authorList>
    </citation>
    <scope>NUCLEOTIDE SEQUENCE [LARGE SCALE GENOMIC DNA]</scope>
    <source>
        <strain evidence="15 16">YMD61</strain>
    </source>
</reference>
<comment type="subcellular location">
    <subcellularLocation>
        <location evidence="2">Cell membrane</location>
        <topology evidence="2">Multi-pass membrane protein</topology>
    </subcellularLocation>
</comment>
<comment type="cofactor">
    <cofactor evidence="1">
        <name>heme b</name>
        <dbReference type="ChEBI" id="CHEBI:60344"/>
    </cofactor>
</comment>
<keyword evidence="4" id="KW-1003">Cell membrane</keyword>
<keyword evidence="5" id="KW-0349">Heme</keyword>
<name>A0ABY8Q5S4_9RHOB</name>
<feature type="transmembrane region" description="Helical" evidence="13">
    <location>
        <begin position="12"/>
        <end position="31"/>
    </location>
</feature>
<feature type="transmembrane region" description="Helical" evidence="13">
    <location>
        <begin position="130"/>
        <end position="148"/>
    </location>
</feature>
<keyword evidence="7" id="KW-0479">Metal-binding</keyword>
<keyword evidence="10" id="KW-0408">Iron</keyword>
<evidence type="ECO:0000256" key="7">
    <source>
        <dbReference type="ARBA" id="ARBA00022723"/>
    </source>
</evidence>
<evidence type="ECO:0000256" key="13">
    <source>
        <dbReference type="SAM" id="Phobius"/>
    </source>
</evidence>
<evidence type="ECO:0000256" key="2">
    <source>
        <dbReference type="ARBA" id="ARBA00004651"/>
    </source>
</evidence>
<keyword evidence="11 13" id="KW-0472">Membrane</keyword>
<keyword evidence="16" id="KW-1185">Reference proteome</keyword>
<evidence type="ECO:0000256" key="5">
    <source>
        <dbReference type="ARBA" id="ARBA00022617"/>
    </source>
</evidence>
<dbReference type="Proteomes" id="UP001230978">
    <property type="component" value="Chromosome"/>
</dbReference>
<dbReference type="InterPro" id="IPR016174">
    <property type="entry name" value="Di-haem_cyt_TM"/>
</dbReference>
<evidence type="ECO:0000259" key="14">
    <source>
        <dbReference type="Pfam" id="PF01292"/>
    </source>
</evidence>
<dbReference type="Pfam" id="PF01292">
    <property type="entry name" value="Ni_hydr_CYTB"/>
    <property type="match status" value="1"/>
</dbReference>
<dbReference type="RefSeq" id="WP_281466298.1">
    <property type="nucleotide sequence ID" value="NZ_CP124535.1"/>
</dbReference>
<protein>
    <submittedName>
        <fullName evidence="15">Cytochrome b/b6 domain-containing protein</fullName>
    </submittedName>
</protein>
<dbReference type="PANTHER" id="PTHR30529:SF1">
    <property type="entry name" value="CYTOCHROME B561 HOMOLOG 2"/>
    <property type="match status" value="1"/>
</dbReference>
<keyword evidence="9 13" id="KW-1133">Transmembrane helix</keyword>
<comment type="similarity">
    <text evidence="12">Belongs to the cytochrome b561 family.</text>
</comment>
<proteinExistence type="inferred from homology"/>
<feature type="transmembrane region" description="Helical" evidence="13">
    <location>
        <begin position="91"/>
        <end position="115"/>
    </location>
</feature>
<accession>A0ABY8Q5S4</accession>
<evidence type="ECO:0000256" key="3">
    <source>
        <dbReference type="ARBA" id="ARBA00022448"/>
    </source>
</evidence>
<evidence type="ECO:0000313" key="16">
    <source>
        <dbReference type="Proteomes" id="UP001230978"/>
    </source>
</evidence>
<keyword evidence="8" id="KW-0249">Electron transport</keyword>
<evidence type="ECO:0000256" key="12">
    <source>
        <dbReference type="ARBA" id="ARBA00037975"/>
    </source>
</evidence>
<evidence type="ECO:0000256" key="9">
    <source>
        <dbReference type="ARBA" id="ARBA00022989"/>
    </source>
</evidence>
<gene>
    <name evidence="15" type="ORF">QF092_18420</name>
</gene>
<dbReference type="PANTHER" id="PTHR30529">
    <property type="entry name" value="CYTOCHROME B561"/>
    <property type="match status" value="1"/>
</dbReference>